<protein>
    <submittedName>
        <fullName evidence="2">Uncharacterized protein</fullName>
    </submittedName>
</protein>
<name>A0A915JB75_ROMCU</name>
<evidence type="ECO:0000313" key="2">
    <source>
        <dbReference type="WBParaSite" id="nRc.2.0.1.t23734-RA"/>
    </source>
</evidence>
<dbReference type="Proteomes" id="UP000887565">
    <property type="component" value="Unplaced"/>
</dbReference>
<organism evidence="1 2">
    <name type="scientific">Romanomermis culicivorax</name>
    <name type="common">Nematode worm</name>
    <dbReference type="NCBI Taxonomy" id="13658"/>
    <lineage>
        <taxon>Eukaryota</taxon>
        <taxon>Metazoa</taxon>
        <taxon>Ecdysozoa</taxon>
        <taxon>Nematoda</taxon>
        <taxon>Enoplea</taxon>
        <taxon>Dorylaimia</taxon>
        <taxon>Mermithida</taxon>
        <taxon>Mermithoidea</taxon>
        <taxon>Mermithidae</taxon>
        <taxon>Romanomermis</taxon>
    </lineage>
</organism>
<sequence length="73" mass="8428">MINQKQPLIAVVRNCPTPTPRPITTLAKLKQPIFEEIPIEAVDERVIFETTFSSQIPIYRSNHIIILQIQYNP</sequence>
<reference evidence="2" key="1">
    <citation type="submission" date="2022-11" db="UniProtKB">
        <authorList>
            <consortium name="WormBaseParasite"/>
        </authorList>
    </citation>
    <scope>IDENTIFICATION</scope>
</reference>
<dbReference type="AlphaFoldDB" id="A0A915JB75"/>
<evidence type="ECO:0000313" key="1">
    <source>
        <dbReference type="Proteomes" id="UP000887565"/>
    </source>
</evidence>
<dbReference type="WBParaSite" id="nRc.2.0.1.t23734-RA">
    <property type="protein sequence ID" value="nRc.2.0.1.t23734-RA"/>
    <property type="gene ID" value="nRc.2.0.1.g23734"/>
</dbReference>
<proteinExistence type="predicted"/>
<accession>A0A915JB75</accession>
<keyword evidence="1" id="KW-1185">Reference proteome</keyword>